<keyword evidence="15" id="KW-1185">Reference proteome</keyword>
<gene>
    <name evidence="14" type="ORF">SMAX5B_002511</name>
</gene>
<dbReference type="Proteomes" id="UP000246464">
    <property type="component" value="Chromosome 5"/>
</dbReference>
<keyword evidence="5" id="KW-0812">Transmembrane</keyword>
<keyword evidence="8" id="KW-1133">Transmembrane helix</keyword>
<evidence type="ECO:0000256" key="11">
    <source>
        <dbReference type="ARBA" id="ARBA00023180"/>
    </source>
</evidence>
<dbReference type="PANTHER" id="PTHR24052">
    <property type="entry name" value="DELTA-RELATED"/>
    <property type="match status" value="1"/>
</dbReference>
<dbReference type="InterPro" id="IPR052485">
    <property type="entry name" value="MEGF_diff_regulators"/>
</dbReference>
<feature type="region of interest" description="Disordered" evidence="12">
    <location>
        <begin position="622"/>
        <end position="667"/>
    </location>
</feature>
<evidence type="ECO:0000313" key="14">
    <source>
        <dbReference type="EMBL" id="AWP01064.1"/>
    </source>
</evidence>
<evidence type="ECO:0000256" key="4">
    <source>
        <dbReference type="ARBA" id="ARBA00022536"/>
    </source>
</evidence>
<dbReference type="Pfam" id="PF23301">
    <property type="entry name" value="EGF_PEAR1L"/>
    <property type="match status" value="1"/>
</dbReference>
<reference evidence="14 15" key="1">
    <citation type="submission" date="2017-12" db="EMBL/GenBank/DDBJ databases">
        <title>Integrating genomic resources of turbot (Scophthalmus maximus) in depth evaluation of genetic and physical mapping variation across individuals.</title>
        <authorList>
            <person name="Martinez P."/>
        </authorList>
    </citation>
    <scope>NUCLEOTIDE SEQUENCE [LARGE SCALE GENOMIC DNA]</scope>
</reference>
<dbReference type="PROSITE" id="PS01186">
    <property type="entry name" value="EGF_2"/>
    <property type="match status" value="1"/>
</dbReference>
<feature type="domain" description="EMI" evidence="13">
    <location>
        <begin position="11"/>
        <end position="88"/>
    </location>
</feature>
<evidence type="ECO:0000256" key="12">
    <source>
        <dbReference type="SAM" id="MobiDB-lite"/>
    </source>
</evidence>
<dbReference type="AlphaFoldDB" id="A0A2U9BB14"/>
<evidence type="ECO:0000256" key="3">
    <source>
        <dbReference type="ARBA" id="ARBA00022475"/>
    </source>
</evidence>
<evidence type="ECO:0000256" key="6">
    <source>
        <dbReference type="ARBA" id="ARBA00022729"/>
    </source>
</evidence>
<name>A0A2U9BB14_SCOMX</name>
<keyword evidence="9" id="KW-0472">Membrane</keyword>
<dbReference type="FunFam" id="2.10.25.10:FF:000114">
    <property type="entry name" value="Multiple epidermal growth factor-like domains protein 11"/>
    <property type="match status" value="1"/>
</dbReference>
<dbReference type="PROSITE" id="PS00022">
    <property type="entry name" value="EGF_1"/>
    <property type="match status" value="1"/>
</dbReference>
<dbReference type="InterPro" id="IPR057138">
    <property type="entry name" value="EGF_PEAR1L-like"/>
</dbReference>
<keyword evidence="10" id="KW-1015">Disulfide bond</keyword>
<proteinExistence type="predicted"/>
<feature type="compositionally biased region" description="Basic residues" evidence="12">
    <location>
        <begin position="541"/>
        <end position="590"/>
    </location>
</feature>
<dbReference type="PROSITE" id="PS51041">
    <property type="entry name" value="EMI"/>
    <property type="match status" value="1"/>
</dbReference>
<organism evidence="14 15">
    <name type="scientific">Scophthalmus maximus</name>
    <name type="common">Turbot</name>
    <name type="synonym">Psetta maxima</name>
    <dbReference type="NCBI Taxonomy" id="52904"/>
    <lineage>
        <taxon>Eukaryota</taxon>
        <taxon>Metazoa</taxon>
        <taxon>Chordata</taxon>
        <taxon>Craniata</taxon>
        <taxon>Vertebrata</taxon>
        <taxon>Euteleostomi</taxon>
        <taxon>Actinopterygii</taxon>
        <taxon>Neopterygii</taxon>
        <taxon>Teleostei</taxon>
        <taxon>Neoteleostei</taxon>
        <taxon>Acanthomorphata</taxon>
        <taxon>Carangaria</taxon>
        <taxon>Pleuronectiformes</taxon>
        <taxon>Pleuronectoidei</taxon>
        <taxon>Scophthalmidae</taxon>
        <taxon>Scophthalmus</taxon>
    </lineage>
</organism>
<evidence type="ECO:0000256" key="8">
    <source>
        <dbReference type="ARBA" id="ARBA00022989"/>
    </source>
</evidence>
<evidence type="ECO:0000256" key="10">
    <source>
        <dbReference type="ARBA" id="ARBA00023157"/>
    </source>
</evidence>
<feature type="non-terminal residue" evidence="14">
    <location>
        <position position="667"/>
    </location>
</feature>
<feature type="region of interest" description="Disordered" evidence="12">
    <location>
        <begin position="508"/>
        <end position="599"/>
    </location>
</feature>
<sequence length="667" mass="74947">MSVASALNPDDPNVCSHWESYAVTVQESYAHPFDQVYYTRCTDILNWFKCTRHRISYKTAYRRGVRTMYRRRSQCCPGFYESGDLCVPLCTDECAHGRCVSPDTCQCEPGWGGLDCSSGDNTSAQYLRFRRRHLVLVTSSGVRVCTVVNVDQCEHVNFGPCPIWGGAYIHQGAGLTLCQHGERIFWFILHVWTVNYKTREMIMNIVPDARYLWRNVMKLSHTVFTLAPDWTDVNPEVCHTVRLTWFCFSDILRLRTTAAFFMMICRAPASLRPDWWTAPAAAEPLSGNVTNGPDGKRAESNVCRREAVREEDGEETASLRPSLRLCCNEPDYCLSSSLTSSATLLLCQVETNTSGGRRGPTVSYQTSTFVQYTTLNRLSQCRCTVGLSQYNLPLSSYINFICNFHITANKQKNMNTVNVHVTLFISSFPLHHLLSSSHLDTSCESGAGFHLLSWKQTMLQYINVHTETLFDLSGLRSTFPVSPSSHLQIYETLQVNLIQMLTDEVRSETIRKSGARPTGSQERDQQEVRSETIRKSGARQTGKRKTNRKSGARQTGRRKTNRKSGARQTERRKTKRKSGARPTGRRKTNRKSGVSPGDGALICFGGSSEARVRLGGLAVGIARDGKVDAPLGDERNKVEEEDELGSRLNQRLRPLGTLSREAPARSP</sequence>
<dbReference type="InterPro" id="IPR011489">
    <property type="entry name" value="EMI_domain"/>
</dbReference>
<evidence type="ECO:0000256" key="2">
    <source>
        <dbReference type="ARBA" id="ARBA00004236"/>
    </source>
</evidence>
<evidence type="ECO:0000313" key="15">
    <source>
        <dbReference type="Proteomes" id="UP000246464"/>
    </source>
</evidence>
<evidence type="ECO:0000256" key="1">
    <source>
        <dbReference type="ARBA" id="ARBA00004167"/>
    </source>
</evidence>
<accession>A0A2U9BB14</accession>
<keyword evidence="4" id="KW-0245">EGF-like domain</keyword>
<dbReference type="InterPro" id="IPR000742">
    <property type="entry name" value="EGF"/>
</dbReference>
<dbReference type="Pfam" id="PF07546">
    <property type="entry name" value="EMI"/>
    <property type="match status" value="1"/>
</dbReference>
<feature type="compositionally biased region" description="Basic and acidic residues" evidence="12">
    <location>
        <begin position="521"/>
        <end position="534"/>
    </location>
</feature>
<evidence type="ECO:0000256" key="9">
    <source>
        <dbReference type="ARBA" id="ARBA00023136"/>
    </source>
</evidence>
<dbReference type="EMBL" id="CP026247">
    <property type="protein sequence ID" value="AWP01064.1"/>
    <property type="molecule type" value="Genomic_DNA"/>
</dbReference>
<evidence type="ECO:0000256" key="7">
    <source>
        <dbReference type="ARBA" id="ARBA00022737"/>
    </source>
</evidence>
<keyword evidence="11" id="KW-0325">Glycoprotein</keyword>
<dbReference type="GO" id="GO:0005886">
    <property type="term" value="C:plasma membrane"/>
    <property type="evidence" value="ECO:0007669"/>
    <property type="project" value="UniProtKB-SubCell"/>
</dbReference>
<comment type="subcellular location">
    <subcellularLocation>
        <location evidence="2">Cell membrane</location>
    </subcellularLocation>
    <subcellularLocation>
        <location evidence="1">Membrane</location>
        <topology evidence="1">Single-pass membrane protein</topology>
    </subcellularLocation>
</comment>
<keyword evidence="7" id="KW-0677">Repeat</keyword>
<evidence type="ECO:0000259" key="13">
    <source>
        <dbReference type="PROSITE" id="PS51041"/>
    </source>
</evidence>
<feature type="compositionally biased region" description="Basic and acidic residues" evidence="12">
    <location>
        <begin position="623"/>
        <end position="638"/>
    </location>
</feature>
<evidence type="ECO:0000256" key="5">
    <source>
        <dbReference type="ARBA" id="ARBA00022692"/>
    </source>
</evidence>
<protein>
    <submittedName>
        <fullName evidence="14">Putative multiple epidermal growth factor-like domains protein 11-like</fullName>
    </submittedName>
</protein>
<keyword evidence="6" id="KW-0732">Signal</keyword>
<dbReference type="PANTHER" id="PTHR24052:SF13">
    <property type="entry name" value="MULTIPLE EGF LIKE DOMAINS 11"/>
    <property type="match status" value="1"/>
</dbReference>
<dbReference type="Gene3D" id="2.10.25.10">
    <property type="entry name" value="Laminin"/>
    <property type="match status" value="1"/>
</dbReference>
<keyword evidence="3" id="KW-1003">Cell membrane</keyword>